<evidence type="ECO:0000256" key="1">
    <source>
        <dbReference type="SAM" id="Phobius"/>
    </source>
</evidence>
<dbReference type="PANTHER" id="PTHR37305">
    <property type="entry name" value="INTEGRAL MEMBRANE PROTEIN-RELATED"/>
    <property type="match status" value="1"/>
</dbReference>
<feature type="transmembrane region" description="Helical" evidence="1">
    <location>
        <begin position="103"/>
        <end position="128"/>
    </location>
</feature>
<feature type="transmembrane region" description="Helical" evidence="1">
    <location>
        <begin position="180"/>
        <end position="199"/>
    </location>
</feature>
<dbReference type="RefSeq" id="WP_006567400.1">
    <property type="nucleotide sequence ID" value="NZ_CAUELE010000015.1"/>
</dbReference>
<reference evidence="2" key="1">
    <citation type="submission" date="2019-11" db="EMBL/GenBank/DDBJ databases">
        <authorList>
            <person name="Feng L."/>
        </authorList>
    </citation>
    <scope>NUCLEOTIDE SEQUENCE</scope>
    <source>
        <strain evidence="2">AcaccaeLFYP115</strain>
    </source>
</reference>
<sequence length="251" mass="28458">MKEVKALINLLKTERYYFLHNRTYWWSVIMIFMLGFITAPAYRSEIFGPKEKIAENLTDILNGMVYDSTFLLIIVSCILALVLGQEFSWRTIQQEIAAGHSRLTVFISKIIVYLTAFNLLALVFPAAGCIRESIYFGIHDLIGFLSDFVRAAADSFLFNSPVLLIPIFLCFVLRNMPRAICAAALLTFVLSLYLGYGMMLDLPVRFLPSFQIRQVISGTEILTFGSLAVSLCWSTVLLLASWKTFRSCELK</sequence>
<feature type="transmembrane region" description="Helical" evidence="1">
    <location>
        <begin position="148"/>
        <end position="173"/>
    </location>
</feature>
<dbReference type="EMBL" id="CACRSQ010000003">
    <property type="protein sequence ID" value="VYT12114.1"/>
    <property type="molecule type" value="Genomic_DNA"/>
</dbReference>
<name>A0A6N2U110_9FIRM</name>
<keyword evidence="1" id="KW-0812">Transmembrane</keyword>
<accession>A0A6N2U110</accession>
<organism evidence="2">
    <name type="scientific">Anaerostipes caccae</name>
    <dbReference type="NCBI Taxonomy" id="105841"/>
    <lineage>
        <taxon>Bacteria</taxon>
        <taxon>Bacillati</taxon>
        <taxon>Bacillota</taxon>
        <taxon>Clostridia</taxon>
        <taxon>Lachnospirales</taxon>
        <taxon>Lachnospiraceae</taxon>
        <taxon>Anaerostipes</taxon>
    </lineage>
</organism>
<dbReference type="AlphaFoldDB" id="A0A6N2U110"/>
<feature type="transmembrane region" description="Helical" evidence="1">
    <location>
        <begin position="63"/>
        <end position="83"/>
    </location>
</feature>
<feature type="transmembrane region" description="Helical" evidence="1">
    <location>
        <begin position="221"/>
        <end position="242"/>
    </location>
</feature>
<dbReference type="PANTHER" id="PTHR37305:SF1">
    <property type="entry name" value="MEMBRANE PROTEIN"/>
    <property type="match status" value="1"/>
</dbReference>
<keyword evidence="1" id="KW-1133">Transmembrane helix</keyword>
<keyword evidence="1" id="KW-0472">Membrane</keyword>
<evidence type="ECO:0000313" key="2">
    <source>
        <dbReference type="EMBL" id="VYT12114.1"/>
    </source>
</evidence>
<gene>
    <name evidence="2" type="ORF">ACLFYP115_01728</name>
</gene>
<protein>
    <submittedName>
        <fullName evidence="2">ABC-2 family transporter protein</fullName>
    </submittedName>
</protein>
<feature type="transmembrane region" description="Helical" evidence="1">
    <location>
        <begin position="24"/>
        <end position="43"/>
    </location>
</feature>
<proteinExistence type="predicted"/>